<dbReference type="SMART" id="SM00327">
    <property type="entry name" value="VWA"/>
    <property type="match status" value="1"/>
</dbReference>
<dbReference type="PROSITE" id="PS51257">
    <property type="entry name" value="PROKAR_LIPOPROTEIN"/>
    <property type="match status" value="1"/>
</dbReference>
<dbReference type="SUPFAM" id="SSF53300">
    <property type="entry name" value="vWA-like"/>
    <property type="match status" value="1"/>
</dbReference>
<protein>
    <submittedName>
        <fullName evidence="2">VWA domain-containing protein</fullName>
    </submittedName>
</protein>
<dbReference type="Pfam" id="PF00092">
    <property type="entry name" value="VWA"/>
    <property type="match status" value="1"/>
</dbReference>
<gene>
    <name evidence="2" type="ORF">H8B21_00715</name>
</gene>
<dbReference type="InterPro" id="IPR036465">
    <property type="entry name" value="vWFA_dom_sf"/>
</dbReference>
<dbReference type="EMBL" id="JACNYL010000001">
    <property type="protein sequence ID" value="MBD1420079.1"/>
    <property type="molecule type" value="Genomic_DNA"/>
</dbReference>
<dbReference type="PROSITE" id="PS50234">
    <property type="entry name" value="VWFA"/>
    <property type="match status" value="1"/>
</dbReference>
<evidence type="ECO:0000259" key="1">
    <source>
        <dbReference type="PROSITE" id="PS50234"/>
    </source>
</evidence>
<name>A0ABR7XNH5_9SPHI</name>
<reference evidence="2 3" key="1">
    <citation type="submission" date="2020-08" db="EMBL/GenBank/DDBJ databases">
        <title>Sphingobacterium sp. DN00404 isolated from aquaculture water.</title>
        <authorList>
            <person name="Zhang M."/>
        </authorList>
    </citation>
    <scope>NUCLEOTIDE SEQUENCE [LARGE SCALE GENOMIC DNA]</scope>
    <source>
        <strain evidence="2 3">KCTC 42746</strain>
    </source>
</reference>
<proteinExistence type="predicted"/>
<dbReference type="InterPro" id="IPR002035">
    <property type="entry name" value="VWF_A"/>
</dbReference>
<dbReference type="Gene3D" id="3.40.50.410">
    <property type="entry name" value="von Willebrand factor, type A domain"/>
    <property type="match status" value="1"/>
</dbReference>
<organism evidence="2 3">
    <name type="scientific">Sphingobacterium chuzhouense</name>
    <dbReference type="NCBI Taxonomy" id="1742264"/>
    <lineage>
        <taxon>Bacteria</taxon>
        <taxon>Pseudomonadati</taxon>
        <taxon>Bacteroidota</taxon>
        <taxon>Sphingobacteriia</taxon>
        <taxon>Sphingobacteriales</taxon>
        <taxon>Sphingobacteriaceae</taxon>
        <taxon>Sphingobacterium</taxon>
    </lineage>
</organism>
<dbReference type="Proteomes" id="UP000651112">
    <property type="component" value="Unassembled WGS sequence"/>
</dbReference>
<accession>A0ABR7XNH5</accession>
<sequence length="332" mass="36235">MKTSIKILSMVALMGLFLFGCKKGDDTPPIIEPLDDNSLPSAAILRVAVVEKTNERLKFRMDLAVFRDSENIEDNLKVEHFRIDSLAFRGFDFGFSNNLANLIKGTGARPYSALMLMDQSGSISSTDRDDYRLEASKIFTLNLGAGNDVALWSFAGSTYTSLVDFTTDTAKVIQEIEKLRGGEGGGTPLYPSQYEAITYTKNNSTKSNKAVLTFTDGQGSGSSDNVVSHALNNGVTLYNIGLGDVNTAHLQQQAIATNGAFMYAKDARQLISIFGNLGKLLANTATYYQTEWTISSADAKDFFQGNGEIAHEITISFPFGGEIKVPFRVVYQ</sequence>
<evidence type="ECO:0000313" key="3">
    <source>
        <dbReference type="Proteomes" id="UP000651112"/>
    </source>
</evidence>
<comment type="caution">
    <text evidence="2">The sequence shown here is derived from an EMBL/GenBank/DDBJ whole genome shotgun (WGS) entry which is preliminary data.</text>
</comment>
<feature type="domain" description="VWFA" evidence="1">
    <location>
        <begin position="112"/>
        <end position="277"/>
    </location>
</feature>
<keyword evidence="3" id="KW-1185">Reference proteome</keyword>
<evidence type="ECO:0000313" key="2">
    <source>
        <dbReference type="EMBL" id="MBD1420079.1"/>
    </source>
</evidence>
<dbReference type="CDD" id="cd00198">
    <property type="entry name" value="vWFA"/>
    <property type="match status" value="1"/>
</dbReference>
<dbReference type="RefSeq" id="WP_190311883.1">
    <property type="nucleotide sequence ID" value="NZ_JACNYL010000001.1"/>
</dbReference>